<dbReference type="Gene3D" id="3.30.70.1520">
    <property type="entry name" value="Heterotetrameric sarcosine oxidase"/>
    <property type="match status" value="1"/>
</dbReference>
<name>A0A0P7Y442_9HYPH</name>
<evidence type="ECO:0000313" key="3">
    <source>
        <dbReference type="Proteomes" id="UP000050497"/>
    </source>
</evidence>
<dbReference type="InterPro" id="IPR027266">
    <property type="entry name" value="TrmE/GcvT-like"/>
</dbReference>
<dbReference type="OrthoDB" id="9814782at2"/>
<dbReference type="STRING" id="1653334.GA0071312_1951"/>
<organism evidence="1 3">
    <name type="scientific">Saliniramus fredricksonii</name>
    <dbReference type="NCBI Taxonomy" id="1653334"/>
    <lineage>
        <taxon>Bacteria</taxon>
        <taxon>Pseudomonadati</taxon>
        <taxon>Pseudomonadota</taxon>
        <taxon>Alphaproteobacteria</taxon>
        <taxon>Hyphomicrobiales</taxon>
        <taxon>Salinarimonadaceae</taxon>
        <taxon>Saliniramus</taxon>
    </lineage>
</organism>
<reference evidence="2 4" key="2">
    <citation type="submission" date="2016-08" db="EMBL/GenBank/DDBJ databases">
        <authorList>
            <person name="Varghese N."/>
            <person name="Submissions Spin"/>
        </authorList>
    </citation>
    <scope>NUCLEOTIDE SEQUENCE [LARGE SCALE GENOMIC DNA]</scope>
    <source>
        <strain evidence="2 4">HL-109</strain>
    </source>
</reference>
<dbReference type="EMBL" id="LJSX01000038">
    <property type="protein sequence ID" value="KPQ08931.1"/>
    <property type="molecule type" value="Genomic_DNA"/>
</dbReference>
<dbReference type="RefSeq" id="WP_074444809.1">
    <property type="nucleotide sequence ID" value="NZ_FMBM01000002.1"/>
</dbReference>
<gene>
    <name evidence="1" type="primary">soxG</name>
    <name evidence="2" type="ORF">GA0071312_1951</name>
    <name evidence="1" type="ORF">HLUCCO17_16710</name>
</gene>
<protein>
    <submittedName>
        <fullName evidence="1">Sarcosine oxidase gamma subunit SoxG</fullName>
    </submittedName>
    <submittedName>
        <fullName evidence="2">Sarcosine oxidase subunit gamma</fullName>
    </submittedName>
</protein>
<dbReference type="AlphaFoldDB" id="A0A0P7Y442"/>
<keyword evidence="4" id="KW-1185">Reference proteome</keyword>
<evidence type="ECO:0000313" key="2">
    <source>
        <dbReference type="EMBL" id="SCC81021.1"/>
    </source>
</evidence>
<dbReference type="EMBL" id="FMBM01000002">
    <property type="protein sequence ID" value="SCC81021.1"/>
    <property type="molecule type" value="Genomic_DNA"/>
</dbReference>
<sequence>MIDERRVSPLAHREPLHAGDFAHLAEDAFRGIVSVRAAPIHLAAPLQAVTGRILPIRAGHADLGRRCAVLWLGPDEWAILAAPDTAAGIAQDLSQALALYQHQVVDVSDYNTVLSLRGSAVRALLAKLITIDLHPRHFARGSGVATLCGKAQVWLICREDEKSASEPLFDLVVRRSMADYLWCLIADAGREWALPPQESIGQVPLHMPG</sequence>
<reference evidence="1 3" key="1">
    <citation type="submission" date="2015-09" db="EMBL/GenBank/DDBJ databases">
        <title>Identification and resolution of microdiversity through metagenomic sequencing of parallel consortia.</title>
        <authorList>
            <person name="Nelson W.C."/>
            <person name="Romine M.F."/>
            <person name="Lindemann S.R."/>
        </authorList>
    </citation>
    <scope>NUCLEOTIDE SEQUENCE [LARGE SCALE GENOMIC DNA]</scope>
    <source>
        <strain evidence="1">HL-109</strain>
    </source>
</reference>
<comment type="caution">
    <text evidence="1">The sequence shown here is derived from an EMBL/GenBank/DDBJ whole genome shotgun (WGS) entry which is preliminary data.</text>
</comment>
<dbReference type="Pfam" id="PF04268">
    <property type="entry name" value="SoxG"/>
    <property type="match status" value="1"/>
</dbReference>
<dbReference type="Proteomes" id="UP000182800">
    <property type="component" value="Unassembled WGS sequence"/>
</dbReference>
<dbReference type="InterPro" id="IPR007375">
    <property type="entry name" value="SoxG"/>
</dbReference>
<evidence type="ECO:0000313" key="4">
    <source>
        <dbReference type="Proteomes" id="UP000182800"/>
    </source>
</evidence>
<accession>A0A0P7Y442</accession>
<dbReference type="Proteomes" id="UP000050497">
    <property type="component" value="Unassembled WGS sequence"/>
</dbReference>
<dbReference type="Gene3D" id="3.30.1360.120">
    <property type="entry name" value="Probable tRNA modification gtpase trme, domain 1"/>
    <property type="match status" value="1"/>
</dbReference>
<dbReference type="SUPFAM" id="SSF103025">
    <property type="entry name" value="Folate-binding domain"/>
    <property type="match status" value="1"/>
</dbReference>
<proteinExistence type="predicted"/>
<evidence type="ECO:0000313" key="1">
    <source>
        <dbReference type="EMBL" id="KPQ08931.1"/>
    </source>
</evidence>